<dbReference type="KEGG" id="erz:ER308_14495"/>
<feature type="chain" id="PRO_5019247194" description="Periplasmic binding protein domain-containing protein" evidence="5">
    <location>
        <begin position="21"/>
        <end position="439"/>
    </location>
</feature>
<comment type="similarity">
    <text evidence="2">Belongs to the bacterial solute-binding protein 2 family.</text>
</comment>
<evidence type="ECO:0000259" key="6">
    <source>
        <dbReference type="Pfam" id="PF13407"/>
    </source>
</evidence>
<dbReference type="SUPFAM" id="SSF53822">
    <property type="entry name" value="Periplasmic binding protein-like I"/>
    <property type="match status" value="1"/>
</dbReference>
<dbReference type="OrthoDB" id="9784024at2"/>
<accession>A0A411YHF6</accession>
<comment type="subcellular location">
    <subcellularLocation>
        <location evidence="1">Cell envelope</location>
    </subcellularLocation>
</comment>
<sequence length="439" mass="48253">MRAGLAVLFALMLALAAACAEEEPDDVAADDPDDEAAPDDDPDDDEPDDEPDDDEPDDEPDDEADDEPDDEADEPEADPEEAFPESSHERGVATVSEFHEAFPEHEQLMDDLLEVVSDDAEEADVDLDEPVQILLFIPSLEVGDAWAHLEAGLTLRLDELGIDHEITDFLVEPDEHDTQASQVEQALASADDYDFALYAPTEWEAQKGHVARLSQELPTIAYNVANPFPDLWGTEESPISHIAFDHEVGALELCDWAIEELDDGDQIALLRFVRGFVDDMRSGTFADCVEENSGIEVVTDYETDGDQEKAFAGAGTVLSSYPDVDMMHAASTAITLGASAQLEERGVADDVIINGWGGTEEELNALREDDIDVTVFRQIDDWGVAGAEIIRMHLEGREDEVPGAVSPEMITMDQTFSDEDIDAELEYAFRYIDQVRGDD</sequence>
<keyword evidence="8" id="KW-1185">Reference proteome</keyword>
<evidence type="ECO:0000313" key="8">
    <source>
        <dbReference type="Proteomes" id="UP000291469"/>
    </source>
</evidence>
<dbReference type="Gene3D" id="3.40.50.2300">
    <property type="match status" value="2"/>
</dbReference>
<evidence type="ECO:0000313" key="7">
    <source>
        <dbReference type="EMBL" id="QBI20647.1"/>
    </source>
</evidence>
<organism evidence="7 8">
    <name type="scientific">Egibacter rhizosphaerae</name>
    <dbReference type="NCBI Taxonomy" id="1670831"/>
    <lineage>
        <taxon>Bacteria</taxon>
        <taxon>Bacillati</taxon>
        <taxon>Actinomycetota</taxon>
        <taxon>Nitriliruptoria</taxon>
        <taxon>Egibacterales</taxon>
        <taxon>Egibacteraceae</taxon>
        <taxon>Egibacter</taxon>
    </lineage>
</organism>
<dbReference type="InterPro" id="IPR028082">
    <property type="entry name" value="Peripla_BP_I"/>
</dbReference>
<dbReference type="PROSITE" id="PS51257">
    <property type="entry name" value="PROKAR_LIPOPROTEIN"/>
    <property type="match status" value="1"/>
</dbReference>
<feature type="signal peptide" evidence="5">
    <location>
        <begin position="1"/>
        <end position="20"/>
    </location>
</feature>
<dbReference type="InterPro" id="IPR025997">
    <property type="entry name" value="SBP_2_dom"/>
</dbReference>
<dbReference type="GO" id="GO:0030246">
    <property type="term" value="F:carbohydrate binding"/>
    <property type="evidence" value="ECO:0007669"/>
    <property type="project" value="UniProtKB-ARBA"/>
</dbReference>
<dbReference type="Pfam" id="PF13407">
    <property type="entry name" value="Peripla_BP_4"/>
    <property type="match status" value="1"/>
</dbReference>
<dbReference type="RefSeq" id="WP_131155642.1">
    <property type="nucleotide sequence ID" value="NZ_CP036402.1"/>
</dbReference>
<dbReference type="AlphaFoldDB" id="A0A411YHF6"/>
<evidence type="ECO:0000256" key="3">
    <source>
        <dbReference type="ARBA" id="ARBA00022729"/>
    </source>
</evidence>
<dbReference type="EMBL" id="CP036402">
    <property type="protein sequence ID" value="QBI20647.1"/>
    <property type="molecule type" value="Genomic_DNA"/>
</dbReference>
<feature type="compositionally biased region" description="Acidic residues" evidence="4">
    <location>
        <begin position="20"/>
        <end position="83"/>
    </location>
</feature>
<dbReference type="Proteomes" id="UP000291469">
    <property type="component" value="Chromosome"/>
</dbReference>
<keyword evidence="3 5" id="KW-0732">Signal</keyword>
<feature type="region of interest" description="Disordered" evidence="4">
    <location>
        <begin position="20"/>
        <end position="92"/>
    </location>
</feature>
<evidence type="ECO:0000256" key="5">
    <source>
        <dbReference type="SAM" id="SignalP"/>
    </source>
</evidence>
<protein>
    <recommendedName>
        <fullName evidence="6">Periplasmic binding protein domain-containing protein</fullName>
    </recommendedName>
</protein>
<evidence type="ECO:0000256" key="2">
    <source>
        <dbReference type="ARBA" id="ARBA00007639"/>
    </source>
</evidence>
<dbReference type="PANTHER" id="PTHR46847:SF1">
    <property type="entry name" value="D-ALLOSE-BINDING PERIPLASMIC PROTEIN-RELATED"/>
    <property type="match status" value="1"/>
</dbReference>
<dbReference type="PANTHER" id="PTHR46847">
    <property type="entry name" value="D-ALLOSE-BINDING PERIPLASMIC PROTEIN-RELATED"/>
    <property type="match status" value="1"/>
</dbReference>
<evidence type="ECO:0000256" key="1">
    <source>
        <dbReference type="ARBA" id="ARBA00004196"/>
    </source>
</evidence>
<gene>
    <name evidence="7" type="ORF">ER308_14495</name>
</gene>
<proteinExistence type="inferred from homology"/>
<evidence type="ECO:0000256" key="4">
    <source>
        <dbReference type="SAM" id="MobiDB-lite"/>
    </source>
</evidence>
<name>A0A411YHF6_9ACTN</name>
<feature type="domain" description="Periplasmic binding protein" evidence="6">
    <location>
        <begin position="143"/>
        <end position="398"/>
    </location>
</feature>
<dbReference type="GO" id="GO:0030313">
    <property type="term" value="C:cell envelope"/>
    <property type="evidence" value="ECO:0007669"/>
    <property type="project" value="UniProtKB-SubCell"/>
</dbReference>
<reference evidence="7 8" key="1">
    <citation type="submission" date="2019-01" db="EMBL/GenBank/DDBJ databases">
        <title>Egibacter rhizosphaerae EGI 80759T.</title>
        <authorList>
            <person name="Chen D.-D."/>
            <person name="Tian Y."/>
            <person name="Jiao J.-Y."/>
            <person name="Zhang X.-T."/>
            <person name="Zhang Y.-G."/>
            <person name="Zhang Y."/>
            <person name="Xiao M."/>
            <person name="Shu W.-S."/>
            <person name="Li W.-J."/>
        </authorList>
    </citation>
    <scope>NUCLEOTIDE SEQUENCE [LARGE SCALE GENOMIC DNA]</scope>
    <source>
        <strain evidence="7 8">EGI 80759</strain>
    </source>
</reference>